<organism evidence="2 3">
    <name type="scientific">Portunus trituberculatus</name>
    <name type="common">Swimming crab</name>
    <name type="synonym">Neptunus trituberculatus</name>
    <dbReference type="NCBI Taxonomy" id="210409"/>
    <lineage>
        <taxon>Eukaryota</taxon>
        <taxon>Metazoa</taxon>
        <taxon>Ecdysozoa</taxon>
        <taxon>Arthropoda</taxon>
        <taxon>Crustacea</taxon>
        <taxon>Multicrustacea</taxon>
        <taxon>Malacostraca</taxon>
        <taxon>Eumalacostraca</taxon>
        <taxon>Eucarida</taxon>
        <taxon>Decapoda</taxon>
        <taxon>Pleocyemata</taxon>
        <taxon>Brachyura</taxon>
        <taxon>Eubrachyura</taxon>
        <taxon>Portunoidea</taxon>
        <taxon>Portunidae</taxon>
        <taxon>Portuninae</taxon>
        <taxon>Portunus</taxon>
    </lineage>
</organism>
<dbReference type="AlphaFoldDB" id="A0A5B7IS51"/>
<gene>
    <name evidence="2" type="ORF">E2C01_081528</name>
</gene>
<dbReference type="EMBL" id="VSRR010072209">
    <property type="protein sequence ID" value="MPC86692.1"/>
    <property type="molecule type" value="Genomic_DNA"/>
</dbReference>
<comment type="caution">
    <text evidence="2">The sequence shown here is derived from an EMBL/GenBank/DDBJ whole genome shotgun (WGS) entry which is preliminary data.</text>
</comment>
<evidence type="ECO:0000256" key="1">
    <source>
        <dbReference type="SAM" id="MobiDB-lite"/>
    </source>
</evidence>
<proteinExistence type="predicted"/>
<name>A0A5B7IS51_PORTR</name>
<dbReference type="Proteomes" id="UP000324222">
    <property type="component" value="Unassembled WGS sequence"/>
</dbReference>
<evidence type="ECO:0000313" key="2">
    <source>
        <dbReference type="EMBL" id="MPC86692.1"/>
    </source>
</evidence>
<feature type="compositionally biased region" description="Basic residues" evidence="1">
    <location>
        <begin position="1"/>
        <end position="14"/>
    </location>
</feature>
<protein>
    <submittedName>
        <fullName evidence="2">Uncharacterized protein</fullName>
    </submittedName>
</protein>
<feature type="region of interest" description="Disordered" evidence="1">
    <location>
        <begin position="1"/>
        <end position="49"/>
    </location>
</feature>
<keyword evidence="3" id="KW-1185">Reference proteome</keyword>
<accession>A0A5B7IS51</accession>
<evidence type="ECO:0000313" key="3">
    <source>
        <dbReference type="Proteomes" id="UP000324222"/>
    </source>
</evidence>
<reference evidence="2 3" key="1">
    <citation type="submission" date="2019-05" db="EMBL/GenBank/DDBJ databases">
        <title>Another draft genome of Portunus trituberculatus and its Hox gene families provides insights of decapod evolution.</title>
        <authorList>
            <person name="Jeong J.-H."/>
            <person name="Song I."/>
            <person name="Kim S."/>
            <person name="Choi T."/>
            <person name="Kim D."/>
            <person name="Ryu S."/>
            <person name="Kim W."/>
        </authorList>
    </citation>
    <scope>NUCLEOTIDE SEQUENCE [LARGE SCALE GENOMIC DNA]</scope>
    <source>
        <tissue evidence="2">Muscle</tissue>
    </source>
</reference>
<sequence>MTTHSKSRLTRGGKRASDSPVENNQRKILLKKNASTSQRRREERNLPSHLKFLPKLRHRLNSTPPNDTRGHTFLNTFSSFCVSHHHEQVELWENRWLKRGHLTPDPRHTWVAREGNRLPRRPKAGSSNTCEEVTRAFTPRHPQPHIPYFLTLPSS</sequence>